<protein>
    <submittedName>
        <fullName evidence="3">Uncharacterized protein</fullName>
    </submittedName>
</protein>
<comment type="caution">
    <text evidence="3">The sequence shown here is derived from an EMBL/GenBank/DDBJ whole genome shotgun (WGS) entry which is preliminary data.</text>
</comment>
<feature type="compositionally biased region" description="Basic residues" evidence="1">
    <location>
        <begin position="249"/>
        <end position="259"/>
    </location>
</feature>
<feature type="transmembrane region" description="Helical" evidence="2">
    <location>
        <begin position="32"/>
        <end position="56"/>
    </location>
</feature>
<keyword evidence="2" id="KW-0472">Membrane</keyword>
<dbReference type="Proteomes" id="UP001150062">
    <property type="component" value="Unassembled WGS sequence"/>
</dbReference>
<evidence type="ECO:0000256" key="2">
    <source>
        <dbReference type="SAM" id="Phobius"/>
    </source>
</evidence>
<dbReference type="InterPro" id="IPR043912">
    <property type="entry name" value="DUF5765"/>
</dbReference>
<feature type="region of interest" description="Disordered" evidence="1">
    <location>
        <begin position="236"/>
        <end position="259"/>
    </location>
</feature>
<keyword evidence="2" id="KW-0812">Transmembrane</keyword>
<keyword evidence="2" id="KW-1133">Transmembrane helix</keyword>
<feature type="transmembrane region" description="Helical" evidence="2">
    <location>
        <begin position="179"/>
        <end position="197"/>
    </location>
</feature>
<reference evidence="3" key="1">
    <citation type="submission" date="2022-08" db="EMBL/GenBank/DDBJ databases">
        <title>Novel sulfate-reducing endosymbionts in the free-living metamonad Anaeramoeba.</title>
        <authorList>
            <person name="Jerlstrom-Hultqvist J."/>
            <person name="Cepicka I."/>
            <person name="Gallot-Lavallee L."/>
            <person name="Salas-Leiva D."/>
            <person name="Curtis B.A."/>
            <person name="Zahonova K."/>
            <person name="Pipaliya S."/>
            <person name="Dacks J."/>
            <person name="Roger A.J."/>
        </authorList>
    </citation>
    <scope>NUCLEOTIDE SEQUENCE</scope>
    <source>
        <strain evidence="3">Schooner1</strain>
    </source>
</reference>
<feature type="transmembrane region" description="Helical" evidence="2">
    <location>
        <begin position="101"/>
        <end position="122"/>
    </location>
</feature>
<feature type="transmembrane region" description="Helical" evidence="2">
    <location>
        <begin position="62"/>
        <end position="81"/>
    </location>
</feature>
<keyword evidence="4" id="KW-1185">Reference proteome</keyword>
<feature type="compositionally biased region" description="Basic and acidic residues" evidence="1">
    <location>
        <begin position="236"/>
        <end position="248"/>
    </location>
</feature>
<accession>A0ABQ8XS96</accession>
<feature type="transmembrane region" description="Helical" evidence="2">
    <location>
        <begin position="6"/>
        <end position="25"/>
    </location>
</feature>
<evidence type="ECO:0000256" key="1">
    <source>
        <dbReference type="SAM" id="MobiDB-lite"/>
    </source>
</evidence>
<dbReference type="EMBL" id="JAOAOG010000257">
    <property type="protein sequence ID" value="KAJ6235478.1"/>
    <property type="molecule type" value="Genomic_DNA"/>
</dbReference>
<gene>
    <name evidence="3" type="ORF">M0813_03625</name>
</gene>
<proteinExistence type="predicted"/>
<sequence length="259" mass="30308">MCFNQPISGVISILGLLTCVYLFVFHRKKPGIWRLIVPTFYFTAMEILQFFQYFWIDQCENPINIGLTIVGWLHICFQPVVSNIMTTFTKPKRDKYIFKRYLIPLAFTGAIAGVSRLFFYNFQPCDAINDPLCGTDTCTRAGSVHLKWTLRLRGANYFTPSIFIHAFTMFVHPILFGQYVPFFIMILTGPFLGWYLGRDKDQWAAIWCFVSIFQVIGGIWMNLREYKDFIQKQKAETKKDLPKKAKETTKRKRAIKKQK</sequence>
<organism evidence="3 4">
    <name type="scientific">Anaeramoeba flamelloides</name>
    <dbReference type="NCBI Taxonomy" id="1746091"/>
    <lineage>
        <taxon>Eukaryota</taxon>
        <taxon>Metamonada</taxon>
        <taxon>Anaeramoebidae</taxon>
        <taxon>Anaeramoeba</taxon>
    </lineage>
</organism>
<evidence type="ECO:0000313" key="3">
    <source>
        <dbReference type="EMBL" id="KAJ6235478.1"/>
    </source>
</evidence>
<name>A0ABQ8XS96_9EUKA</name>
<dbReference type="Pfam" id="PF19069">
    <property type="entry name" value="DUF5765"/>
    <property type="match status" value="1"/>
</dbReference>
<evidence type="ECO:0000313" key="4">
    <source>
        <dbReference type="Proteomes" id="UP001150062"/>
    </source>
</evidence>
<feature type="transmembrane region" description="Helical" evidence="2">
    <location>
        <begin position="203"/>
        <end position="223"/>
    </location>
</feature>